<keyword evidence="2" id="KW-1185">Reference proteome</keyword>
<accession>A0AA38IGJ1</accession>
<evidence type="ECO:0000313" key="1">
    <source>
        <dbReference type="EMBL" id="KAJ3653517.1"/>
    </source>
</evidence>
<dbReference type="EMBL" id="JALNTZ010000004">
    <property type="protein sequence ID" value="KAJ3653517.1"/>
    <property type="molecule type" value="Genomic_DNA"/>
</dbReference>
<name>A0AA38IGJ1_9CUCU</name>
<reference evidence="1" key="1">
    <citation type="journal article" date="2023" name="G3 (Bethesda)">
        <title>Whole genome assemblies of Zophobas morio and Tenebrio molitor.</title>
        <authorList>
            <person name="Kaur S."/>
            <person name="Stinson S.A."/>
            <person name="diCenzo G.C."/>
        </authorList>
    </citation>
    <scope>NUCLEOTIDE SEQUENCE</scope>
    <source>
        <strain evidence="1">QUZm001</strain>
    </source>
</reference>
<organism evidence="1 2">
    <name type="scientific">Zophobas morio</name>
    <dbReference type="NCBI Taxonomy" id="2755281"/>
    <lineage>
        <taxon>Eukaryota</taxon>
        <taxon>Metazoa</taxon>
        <taxon>Ecdysozoa</taxon>
        <taxon>Arthropoda</taxon>
        <taxon>Hexapoda</taxon>
        <taxon>Insecta</taxon>
        <taxon>Pterygota</taxon>
        <taxon>Neoptera</taxon>
        <taxon>Endopterygota</taxon>
        <taxon>Coleoptera</taxon>
        <taxon>Polyphaga</taxon>
        <taxon>Cucujiformia</taxon>
        <taxon>Tenebrionidae</taxon>
        <taxon>Zophobas</taxon>
    </lineage>
</organism>
<gene>
    <name evidence="1" type="ORF">Zmor_012765</name>
</gene>
<proteinExistence type="predicted"/>
<comment type="caution">
    <text evidence="1">The sequence shown here is derived from an EMBL/GenBank/DDBJ whole genome shotgun (WGS) entry which is preliminary data.</text>
</comment>
<protein>
    <submittedName>
        <fullName evidence="1">Uncharacterized protein</fullName>
    </submittedName>
</protein>
<dbReference type="AlphaFoldDB" id="A0AA38IGJ1"/>
<evidence type="ECO:0000313" key="2">
    <source>
        <dbReference type="Proteomes" id="UP001168821"/>
    </source>
</evidence>
<sequence length="127" mass="13712">MAMPRVLCRVRLLINNDFSVISKYSSVANSVSINKVSTLPPNPVLFGRDRCVIREISPGAPAGQGGGTRLNPLLSTLGAAAPVRRGYVRQIMYLACCIIHEGVFRVARRFGPPRPPSGLAAAKRSIR</sequence>
<dbReference type="Proteomes" id="UP001168821">
    <property type="component" value="Unassembled WGS sequence"/>
</dbReference>